<dbReference type="SUPFAM" id="SSF53448">
    <property type="entry name" value="Nucleotide-diphospho-sugar transferases"/>
    <property type="match status" value="1"/>
</dbReference>
<reference evidence="7" key="1">
    <citation type="submission" date="2021-12" db="EMBL/GenBank/DDBJ databases">
        <title>Curvularia clavata genome.</title>
        <authorList>
            <person name="Cao Y."/>
        </authorList>
    </citation>
    <scope>NUCLEOTIDE SEQUENCE</scope>
    <source>
        <strain evidence="7">Yc1106</strain>
    </source>
</reference>
<dbReference type="AlphaFoldDB" id="A0A9Q8Z0F0"/>
<evidence type="ECO:0000256" key="5">
    <source>
        <dbReference type="ARBA" id="ARBA00022989"/>
    </source>
</evidence>
<accession>A0A9Q8Z0F0</accession>
<keyword evidence="3" id="KW-0808">Transferase</keyword>
<dbReference type="VEuPathDB" id="FungiDB:yc1106_00014"/>
<dbReference type="OrthoDB" id="3647at2759"/>
<evidence type="ECO:0000256" key="1">
    <source>
        <dbReference type="ARBA" id="ARBA00004370"/>
    </source>
</evidence>
<dbReference type="Gene3D" id="3.90.550.20">
    <property type="match status" value="1"/>
</dbReference>
<evidence type="ECO:0000313" key="8">
    <source>
        <dbReference type="Proteomes" id="UP001056012"/>
    </source>
</evidence>
<evidence type="ECO:0000256" key="6">
    <source>
        <dbReference type="ARBA" id="ARBA00023136"/>
    </source>
</evidence>
<dbReference type="InterPro" id="IPR051706">
    <property type="entry name" value="Glycosyltransferase_domain"/>
</dbReference>
<organism evidence="7 8">
    <name type="scientific">Curvularia clavata</name>
    <dbReference type="NCBI Taxonomy" id="95742"/>
    <lineage>
        <taxon>Eukaryota</taxon>
        <taxon>Fungi</taxon>
        <taxon>Dikarya</taxon>
        <taxon>Ascomycota</taxon>
        <taxon>Pezizomycotina</taxon>
        <taxon>Dothideomycetes</taxon>
        <taxon>Pleosporomycetidae</taxon>
        <taxon>Pleosporales</taxon>
        <taxon>Pleosporineae</taxon>
        <taxon>Pleosporaceae</taxon>
        <taxon>Curvularia</taxon>
    </lineage>
</organism>
<evidence type="ECO:0000256" key="4">
    <source>
        <dbReference type="ARBA" id="ARBA00022692"/>
    </source>
</evidence>
<keyword evidence="6" id="KW-0472">Membrane</keyword>
<dbReference type="GO" id="GO:0051999">
    <property type="term" value="P:mannosyl-inositol phosphorylceramide biosynthetic process"/>
    <property type="evidence" value="ECO:0007669"/>
    <property type="project" value="TreeGrafter"/>
</dbReference>
<evidence type="ECO:0000256" key="2">
    <source>
        <dbReference type="ARBA" id="ARBA00009003"/>
    </source>
</evidence>
<dbReference type="PANTHER" id="PTHR32385:SF20">
    <property type="entry name" value="MANNOSYL PHOSPHORYLINOSITOL CERAMIDE SYNTHASE CSH1-RELATED"/>
    <property type="match status" value="1"/>
</dbReference>
<keyword evidence="5" id="KW-1133">Transmembrane helix</keyword>
<dbReference type="PANTHER" id="PTHR32385">
    <property type="entry name" value="MANNOSYL PHOSPHORYLINOSITOL CERAMIDE SYNTHASE"/>
    <property type="match status" value="1"/>
</dbReference>
<dbReference type="GO" id="GO:0000030">
    <property type="term" value="F:mannosyltransferase activity"/>
    <property type="evidence" value="ECO:0007669"/>
    <property type="project" value="TreeGrafter"/>
</dbReference>
<comment type="similarity">
    <text evidence="2">Belongs to the glycosyltransferase 32 family.</text>
</comment>
<comment type="subcellular location">
    <subcellularLocation>
        <location evidence="1">Membrane</location>
    </subcellularLocation>
</comment>
<proteinExistence type="inferred from homology"/>
<evidence type="ECO:0000256" key="3">
    <source>
        <dbReference type="ARBA" id="ARBA00022679"/>
    </source>
</evidence>
<dbReference type="EMBL" id="CP089274">
    <property type="protein sequence ID" value="USP72740.1"/>
    <property type="molecule type" value="Genomic_DNA"/>
</dbReference>
<dbReference type="InterPro" id="IPR007577">
    <property type="entry name" value="GlycoTrfase_DXD_sugar-bd_CS"/>
</dbReference>
<sequence>MRARISLIRGAFLIPVLLALNYIRRLYIFQSALPSLEISFDDFPLSYASALNASQTNNEALTAFDYEIAFPAPLIPRIVHFIHFADLYYRSDGTPSLPATSLSHAPELCRTFNPTYEIRIWNSTAAREFLEAEYAWFLPTYDGYPYPIQRVDALKYFVLYHFGGIYMDLDIACRRALDPLLHFPAWWPQASPLGVNNDLMASVPRHPILMEMTRRLVERNRSLIFPYITIFWSTGPQFTSDSLREWWRHCKRTRNSNGVVIDPFVCTDAASFRILPQIFYSEEYTFFGHSPGGPAYGSSVY</sequence>
<evidence type="ECO:0000313" key="7">
    <source>
        <dbReference type="EMBL" id="USP72740.1"/>
    </source>
</evidence>
<protein>
    <submittedName>
        <fullName evidence="7">Glycosyltransferase family 32 protein</fullName>
    </submittedName>
</protein>
<dbReference type="GO" id="GO:0016020">
    <property type="term" value="C:membrane"/>
    <property type="evidence" value="ECO:0007669"/>
    <property type="project" value="UniProtKB-SubCell"/>
</dbReference>
<dbReference type="Pfam" id="PF04488">
    <property type="entry name" value="Gly_transf_sug"/>
    <property type="match status" value="1"/>
</dbReference>
<dbReference type="InterPro" id="IPR029044">
    <property type="entry name" value="Nucleotide-diphossugar_trans"/>
</dbReference>
<keyword evidence="4" id="KW-0812">Transmembrane</keyword>
<keyword evidence="8" id="KW-1185">Reference proteome</keyword>
<name>A0A9Q8Z0F0_CURCL</name>
<gene>
    <name evidence="7" type="ORF">yc1106_00014</name>
</gene>
<dbReference type="Proteomes" id="UP001056012">
    <property type="component" value="Chromosome 1"/>
</dbReference>